<keyword evidence="1" id="KW-0732">Signal</keyword>
<sequence length="175" mass="17337">MQFSTLALVAFASGLASAADVGASGIIDTKDGGLGGTITVTNDTTLTISQYTLKSASAPALYWWGSKTSDLPKGFRINNERVSAAATTDSITIPLDAGYMAGDFAYVGLWCEKLNANFGQAQLVAKDGSSSSGTPTSSGAAASSSSKTGAAPAMGAGKVAAVAAANVLGIAAFLV</sequence>
<protein>
    <submittedName>
        <fullName evidence="3">DM13 domain protein</fullName>
    </submittedName>
</protein>
<feature type="domain" description="DM13" evidence="2">
    <location>
        <begin position="21"/>
        <end position="124"/>
    </location>
</feature>
<evidence type="ECO:0000256" key="1">
    <source>
        <dbReference type="SAM" id="SignalP"/>
    </source>
</evidence>
<dbReference type="InterPro" id="IPR045879">
    <property type="entry name" value="B561A"/>
</dbReference>
<organism evidence="3 4">
    <name type="scientific">Akanthomyces lecanii RCEF 1005</name>
    <dbReference type="NCBI Taxonomy" id="1081108"/>
    <lineage>
        <taxon>Eukaryota</taxon>
        <taxon>Fungi</taxon>
        <taxon>Dikarya</taxon>
        <taxon>Ascomycota</taxon>
        <taxon>Pezizomycotina</taxon>
        <taxon>Sordariomycetes</taxon>
        <taxon>Hypocreomycetidae</taxon>
        <taxon>Hypocreales</taxon>
        <taxon>Cordycipitaceae</taxon>
        <taxon>Akanthomyces</taxon>
        <taxon>Cordyceps confragosa</taxon>
    </lineage>
</organism>
<reference evidence="3 4" key="1">
    <citation type="journal article" date="2016" name="Genome Biol. Evol.">
        <title>Divergent and convergent evolution of fungal pathogenicity.</title>
        <authorList>
            <person name="Shang Y."/>
            <person name="Xiao G."/>
            <person name="Zheng P."/>
            <person name="Cen K."/>
            <person name="Zhan S."/>
            <person name="Wang C."/>
        </authorList>
    </citation>
    <scope>NUCLEOTIDE SEQUENCE [LARGE SCALE GENOMIC DNA]</scope>
    <source>
        <strain evidence="3 4">RCEF 1005</strain>
    </source>
</reference>
<dbReference type="OrthoDB" id="2448405at2759"/>
<gene>
    <name evidence="3" type="ORF">LEL_07135</name>
</gene>
<dbReference type="SMART" id="SM00686">
    <property type="entry name" value="DM13"/>
    <property type="match status" value="1"/>
</dbReference>
<feature type="chain" id="PRO_5007896754" evidence="1">
    <location>
        <begin position="19"/>
        <end position="175"/>
    </location>
</feature>
<evidence type="ECO:0000313" key="4">
    <source>
        <dbReference type="Proteomes" id="UP000076881"/>
    </source>
</evidence>
<dbReference type="InterPro" id="IPR019545">
    <property type="entry name" value="DM13_domain"/>
</dbReference>
<feature type="signal peptide" evidence="1">
    <location>
        <begin position="1"/>
        <end position="18"/>
    </location>
</feature>
<evidence type="ECO:0000259" key="2">
    <source>
        <dbReference type="PROSITE" id="PS51549"/>
    </source>
</evidence>
<dbReference type="PANTHER" id="PTHR47281">
    <property type="entry name" value="OS09G0557700 PROTEIN"/>
    <property type="match status" value="1"/>
</dbReference>
<proteinExistence type="predicted"/>
<dbReference type="Pfam" id="PF10517">
    <property type="entry name" value="DM13"/>
    <property type="match status" value="1"/>
</dbReference>
<dbReference type="AlphaFoldDB" id="A0A168FGC1"/>
<dbReference type="PROSITE" id="PS51549">
    <property type="entry name" value="DM13"/>
    <property type="match status" value="1"/>
</dbReference>
<keyword evidence="4" id="KW-1185">Reference proteome</keyword>
<comment type="caution">
    <text evidence="3">The sequence shown here is derived from an EMBL/GenBank/DDBJ whole genome shotgun (WGS) entry which is preliminary data.</text>
</comment>
<dbReference type="Proteomes" id="UP000076881">
    <property type="component" value="Unassembled WGS sequence"/>
</dbReference>
<dbReference type="PANTHER" id="PTHR47281:SF1">
    <property type="entry name" value="OS09G0557700 PROTEIN"/>
    <property type="match status" value="1"/>
</dbReference>
<name>A0A168FGC1_CORDF</name>
<dbReference type="EMBL" id="AZHF01000005">
    <property type="protein sequence ID" value="OAA75147.1"/>
    <property type="molecule type" value="Genomic_DNA"/>
</dbReference>
<accession>A0A168FGC1</accession>
<evidence type="ECO:0000313" key="3">
    <source>
        <dbReference type="EMBL" id="OAA75147.1"/>
    </source>
</evidence>